<name>A0AAD5RAM2_PARTN</name>
<dbReference type="Proteomes" id="UP001196413">
    <property type="component" value="Unassembled WGS sequence"/>
</dbReference>
<accession>A0AAD5RAM2</accession>
<reference evidence="2" key="1">
    <citation type="submission" date="2021-06" db="EMBL/GenBank/DDBJ databases">
        <title>Parelaphostrongylus tenuis whole genome reference sequence.</title>
        <authorList>
            <person name="Garwood T.J."/>
            <person name="Larsen P.A."/>
            <person name="Fountain-Jones N.M."/>
            <person name="Garbe J.R."/>
            <person name="Macchietto M.G."/>
            <person name="Kania S.A."/>
            <person name="Gerhold R.W."/>
            <person name="Richards J.E."/>
            <person name="Wolf T.M."/>
        </authorList>
    </citation>
    <scope>NUCLEOTIDE SEQUENCE</scope>
    <source>
        <strain evidence="2">MNPRO001-30</strain>
        <tissue evidence="2">Meninges</tissue>
    </source>
</reference>
<comment type="caution">
    <text evidence="2">The sequence shown here is derived from an EMBL/GenBank/DDBJ whole genome shotgun (WGS) entry which is preliminary data.</text>
</comment>
<evidence type="ECO:0000313" key="3">
    <source>
        <dbReference type="Proteomes" id="UP001196413"/>
    </source>
</evidence>
<sequence length="123" mass="13525">MSRNFFWFNQCSSDLKKWKSDGDRRLANTADDPSAPSPNRSSSSVFSWQRVALHVLKQNDLATGGNVERCLIATVPLADNNCLQRDGLTACNKSNDSAYLGSRERPTLLLASKRFGFGVGVPC</sequence>
<evidence type="ECO:0000313" key="2">
    <source>
        <dbReference type="EMBL" id="KAJ1372823.1"/>
    </source>
</evidence>
<proteinExistence type="predicted"/>
<feature type="compositionally biased region" description="Low complexity" evidence="1">
    <location>
        <begin position="33"/>
        <end position="45"/>
    </location>
</feature>
<dbReference type="EMBL" id="JAHQIW010007195">
    <property type="protein sequence ID" value="KAJ1372823.1"/>
    <property type="molecule type" value="Genomic_DNA"/>
</dbReference>
<dbReference type="AlphaFoldDB" id="A0AAD5RAM2"/>
<evidence type="ECO:0000256" key="1">
    <source>
        <dbReference type="SAM" id="MobiDB-lite"/>
    </source>
</evidence>
<organism evidence="2 3">
    <name type="scientific">Parelaphostrongylus tenuis</name>
    <name type="common">Meningeal worm</name>
    <dbReference type="NCBI Taxonomy" id="148309"/>
    <lineage>
        <taxon>Eukaryota</taxon>
        <taxon>Metazoa</taxon>
        <taxon>Ecdysozoa</taxon>
        <taxon>Nematoda</taxon>
        <taxon>Chromadorea</taxon>
        <taxon>Rhabditida</taxon>
        <taxon>Rhabditina</taxon>
        <taxon>Rhabditomorpha</taxon>
        <taxon>Strongyloidea</taxon>
        <taxon>Metastrongylidae</taxon>
        <taxon>Parelaphostrongylus</taxon>
    </lineage>
</organism>
<gene>
    <name evidence="2" type="ORF">KIN20_035105</name>
</gene>
<feature type="region of interest" description="Disordered" evidence="1">
    <location>
        <begin position="24"/>
        <end position="45"/>
    </location>
</feature>
<protein>
    <submittedName>
        <fullName evidence="2">Uncharacterized protein</fullName>
    </submittedName>
</protein>
<keyword evidence="3" id="KW-1185">Reference proteome</keyword>